<dbReference type="EMBL" id="LR536450">
    <property type="protein sequence ID" value="VFU07405.1"/>
    <property type="molecule type" value="Genomic_DNA"/>
</dbReference>
<sequence>MRGMSSLFSGCGPPRLIKTLHTSAYDEADGIFPVGSQKNPPIGVVWWRPPWAELRPRPAPPATGQLQRSSRAERKMTRRYPRHELDYPIQQHRRFECVNGGSSVETFCDQCACGGYSRLDDDVSGSASGRRQSRKHKLRKHGHTNFKQHVEQHIDPNEHI</sequence>
<gene>
    <name evidence="2" type="ORF">MTUNDRAET4_0512</name>
</gene>
<feature type="region of interest" description="Disordered" evidence="1">
    <location>
        <begin position="56"/>
        <end position="85"/>
    </location>
</feature>
<evidence type="ECO:0000256" key="1">
    <source>
        <dbReference type="SAM" id="MobiDB-lite"/>
    </source>
</evidence>
<reference evidence="2 3" key="1">
    <citation type="submission" date="2019-03" db="EMBL/GenBank/DDBJ databases">
        <authorList>
            <person name="Kox A.R. M."/>
        </authorList>
    </citation>
    <scope>NUCLEOTIDE SEQUENCE [LARGE SCALE GENOMIC DNA]</scope>
    <source>
        <strain evidence="2">MTUNDRAET4 annotated genome</strain>
    </source>
</reference>
<dbReference type="Proteomes" id="UP000294360">
    <property type="component" value="Chromosome"/>
</dbReference>
<evidence type="ECO:0000313" key="3">
    <source>
        <dbReference type="Proteomes" id="UP000294360"/>
    </source>
</evidence>
<protein>
    <submittedName>
        <fullName evidence="2">Uncharacterized protein</fullName>
    </submittedName>
</protein>
<dbReference type="AlphaFoldDB" id="A0A4U8YZN8"/>
<accession>A0A4U8YZN8</accession>
<feature type="compositionally biased region" description="Basic and acidic residues" evidence="1">
    <location>
        <begin position="148"/>
        <end position="160"/>
    </location>
</feature>
<feature type="compositionally biased region" description="Basic residues" evidence="1">
    <location>
        <begin position="131"/>
        <end position="146"/>
    </location>
</feature>
<evidence type="ECO:0000313" key="2">
    <source>
        <dbReference type="EMBL" id="VFU07405.1"/>
    </source>
</evidence>
<feature type="region of interest" description="Disordered" evidence="1">
    <location>
        <begin position="121"/>
        <end position="160"/>
    </location>
</feature>
<name>A0A4U8YZN8_METTU</name>
<proteinExistence type="predicted"/>
<organism evidence="2 3">
    <name type="scientific">Methylocella tundrae</name>
    <dbReference type="NCBI Taxonomy" id="227605"/>
    <lineage>
        <taxon>Bacteria</taxon>
        <taxon>Pseudomonadati</taxon>
        <taxon>Pseudomonadota</taxon>
        <taxon>Alphaproteobacteria</taxon>
        <taxon>Hyphomicrobiales</taxon>
        <taxon>Beijerinckiaceae</taxon>
        <taxon>Methylocella</taxon>
    </lineage>
</organism>
<dbReference type="KEGG" id="mtun:MTUNDRAET4_0512"/>